<evidence type="ECO:0000313" key="11">
    <source>
        <dbReference type="Proteomes" id="UP001183682"/>
    </source>
</evidence>
<evidence type="ECO:0000313" key="9">
    <source>
        <dbReference type="EMBL" id="QOG28128.1"/>
    </source>
</evidence>
<evidence type="ECO:0000256" key="1">
    <source>
        <dbReference type="ARBA" id="ARBA00022448"/>
    </source>
</evidence>
<keyword evidence="4 8" id="KW-0808">Transferase</keyword>
<feature type="domain" description="PTS EIIA type-2" evidence="6">
    <location>
        <begin position="2"/>
        <end position="147"/>
    </location>
</feature>
<keyword evidence="5" id="KW-0598">Phosphotransferase system</keyword>
<dbReference type="EMBL" id="JARPZN010000001">
    <property type="protein sequence ID" value="MDT2689006.1"/>
    <property type="molecule type" value="Genomic_DNA"/>
</dbReference>
<dbReference type="GO" id="GO:0009401">
    <property type="term" value="P:phosphoenolpyruvate-dependent sugar phosphotransferase system"/>
    <property type="evidence" value="ECO:0007669"/>
    <property type="project" value="UniProtKB-KW"/>
</dbReference>
<keyword evidence="3" id="KW-0762">Sugar transport</keyword>
<proteinExistence type="predicted"/>
<evidence type="ECO:0000256" key="4">
    <source>
        <dbReference type="ARBA" id="ARBA00022679"/>
    </source>
</evidence>
<dbReference type="AlphaFoldDB" id="A0A2A4DJ01"/>
<dbReference type="Pfam" id="PF00359">
    <property type="entry name" value="PTS_EIIA_2"/>
    <property type="match status" value="1"/>
</dbReference>
<gene>
    <name evidence="9" type="ORF">EGM181_13120</name>
    <name evidence="8" type="ORF">P7E30_02140</name>
    <name evidence="7" type="ORF">QRX88_14185</name>
</gene>
<dbReference type="Proteomes" id="UP001241571">
    <property type="component" value="Unassembled WGS sequence"/>
</dbReference>
<dbReference type="EMBL" id="JASUBT010000011">
    <property type="protein sequence ID" value="MDL4936871.1"/>
    <property type="molecule type" value="Genomic_DNA"/>
</dbReference>
<dbReference type="CDD" id="cd00211">
    <property type="entry name" value="PTS_IIA_fru"/>
    <property type="match status" value="1"/>
</dbReference>
<sequence>MTLIKTDHIFMKRDFVTQDEIMTFLAAQAVTLGISSDQAAVYRKLLTREEESTTGMMDGFAIPHAKDHSIEEANVIIVQLNSKIDWKSLDGEGTDFIIALFIPDSEAGTTHLKLLSQVARLLMHKEVTNCLKQAQSPDEIAEILNGKLAEN</sequence>
<organism evidence="8 11">
    <name type="scientific">Enterococcus gallinarum</name>
    <dbReference type="NCBI Taxonomy" id="1353"/>
    <lineage>
        <taxon>Bacteria</taxon>
        <taxon>Bacillati</taxon>
        <taxon>Bacillota</taxon>
        <taxon>Bacilli</taxon>
        <taxon>Lactobacillales</taxon>
        <taxon>Enterococcaceae</taxon>
        <taxon>Enterococcus</taxon>
    </lineage>
</organism>
<evidence type="ECO:0000256" key="3">
    <source>
        <dbReference type="ARBA" id="ARBA00022597"/>
    </source>
</evidence>
<dbReference type="Gene3D" id="3.40.930.10">
    <property type="entry name" value="Mannitol-specific EII, Chain A"/>
    <property type="match status" value="1"/>
</dbReference>
<reference evidence="9 10" key="1">
    <citation type="submission" date="2020-03" db="EMBL/GenBank/DDBJ databases">
        <title>Characterization of ganglioside-mimicking enterococci.</title>
        <authorList>
            <person name="Patry R.T."/>
            <person name="Nothaft H."/>
            <person name="Bridger R."/>
            <person name="Shajahan A."/>
            <person name="Huynh S."/>
            <person name="Sanchez S."/>
            <person name="Azadi P."/>
            <person name="Cooper K."/>
            <person name="Miller W.G."/>
            <person name="Parker C.T."/>
            <person name="Wells L."/>
            <person name="Szymanski C.M."/>
        </authorList>
    </citation>
    <scope>NUCLEOTIDE SEQUENCE [LARGE SCALE GENOMIC DNA]</scope>
    <source>
        <strain evidence="9 10">EGM181</strain>
    </source>
</reference>
<keyword evidence="1" id="KW-0813">Transport</keyword>
<protein>
    <submittedName>
        <fullName evidence="8">Fructose PTS transporter subunit IIA</fullName>
        <ecNumber evidence="8">2.7.1.202</ecNumber>
    </submittedName>
    <submittedName>
        <fullName evidence="9">PTS transporter subunit EIIA</fullName>
    </submittedName>
</protein>
<dbReference type="InterPro" id="IPR004715">
    <property type="entry name" value="PTS_IIA_fruc"/>
</dbReference>
<dbReference type="EC" id="2.7.1.202" evidence="8"/>
<dbReference type="InterPro" id="IPR051541">
    <property type="entry name" value="PTS_SugarTrans_NitroReg"/>
</dbReference>
<dbReference type="GO" id="GO:0016020">
    <property type="term" value="C:membrane"/>
    <property type="evidence" value="ECO:0007669"/>
    <property type="project" value="InterPro"/>
</dbReference>
<dbReference type="NCBIfam" id="TIGR00848">
    <property type="entry name" value="fruA"/>
    <property type="match status" value="1"/>
</dbReference>
<evidence type="ECO:0000256" key="5">
    <source>
        <dbReference type="ARBA" id="ARBA00022683"/>
    </source>
</evidence>
<name>A0A2A4DJ01_ENTGA</name>
<dbReference type="Proteomes" id="UP001183682">
    <property type="component" value="Unassembled WGS sequence"/>
</dbReference>
<evidence type="ECO:0000313" key="12">
    <source>
        <dbReference type="Proteomes" id="UP001241571"/>
    </source>
</evidence>
<dbReference type="EMBL" id="CP050485">
    <property type="protein sequence ID" value="QOG28128.1"/>
    <property type="molecule type" value="Genomic_DNA"/>
</dbReference>
<dbReference type="PANTHER" id="PTHR47738:SF1">
    <property type="entry name" value="NITROGEN REGULATORY PROTEIN"/>
    <property type="match status" value="1"/>
</dbReference>
<reference evidence="7 12" key="3">
    <citation type="submission" date="2023-06" db="EMBL/GenBank/DDBJ databases">
        <title>Acute promotion of culturable opportunistic pathogens and persistent increase of antibiotic resistance following antibiotic exposure in mouse gut microbiota.</title>
        <authorList>
            <person name="Li L."/>
            <person name="Wang B."/>
            <person name="Sun Y."/>
            <person name="Wang M."/>
            <person name="Xu H."/>
        </authorList>
    </citation>
    <scope>NUCLEOTIDE SEQUENCE [LARGE SCALE GENOMIC DNA]</scope>
    <source>
        <strain evidence="7 12">CRI2_2</strain>
    </source>
</reference>
<evidence type="ECO:0000313" key="10">
    <source>
        <dbReference type="Proteomes" id="UP000516696"/>
    </source>
</evidence>
<dbReference type="InterPro" id="IPR002178">
    <property type="entry name" value="PTS_EIIA_type-2_dom"/>
</dbReference>
<evidence type="ECO:0000313" key="7">
    <source>
        <dbReference type="EMBL" id="MDL4936871.1"/>
    </source>
</evidence>
<dbReference type="Proteomes" id="UP000516696">
    <property type="component" value="Chromosome"/>
</dbReference>
<dbReference type="RefSeq" id="WP_005470755.1">
    <property type="nucleotide sequence ID" value="NZ_BSYC01000001.1"/>
</dbReference>
<dbReference type="GO" id="GO:0008982">
    <property type="term" value="F:protein-N(PI)-phosphohistidine-sugar phosphotransferase activity"/>
    <property type="evidence" value="ECO:0007669"/>
    <property type="project" value="InterPro"/>
</dbReference>
<evidence type="ECO:0000256" key="2">
    <source>
        <dbReference type="ARBA" id="ARBA00022553"/>
    </source>
</evidence>
<dbReference type="GeneID" id="93224901"/>
<dbReference type="PROSITE" id="PS51094">
    <property type="entry name" value="PTS_EIIA_TYPE_2"/>
    <property type="match status" value="1"/>
</dbReference>
<evidence type="ECO:0000313" key="8">
    <source>
        <dbReference type="EMBL" id="MDT2689006.1"/>
    </source>
</evidence>
<keyword evidence="2" id="KW-0597">Phosphoprotein</keyword>
<dbReference type="InterPro" id="IPR016152">
    <property type="entry name" value="PTrfase/Anion_transptr"/>
</dbReference>
<evidence type="ECO:0000259" key="6">
    <source>
        <dbReference type="PROSITE" id="PS51094"/>
    </source>
</evidence>
<accession>A0A2A4DJ01</accession>
<dbReference type="GO" id="GO:0030295">
    <property type="term" value="F:protein kinase activator activity"/>
    <property type="evidence" value="ECO:0007669"/>
    <property type="project" value="TreeGrafter"/>
</dbReference>
<reference evidence="8" key="2">
    <citation type="submission" date="2023-03" db="EMBL/GenBank/DDBJ databases">
        <authorList>
            <person name="Shen W."/>
            <person name="Cai J."/>
        </authorList>
    </citation>
    <scope>NUCLEOTIDE SEQUENCE</scope>
    <source>
        <strain evidence="8">K69-2</strain>
    </source>
</reference>
<dbReference type="PANTHER" id="PTHR47738">
    <property type="entry name" value="PTS SYSTEM FRUCTOSE-LIKE EIIA COMPONENT-RELATED"/>
    <property type="match status" value="1"/>
</dbReference>
<dbReference type="SUPFAM" id="SSF55804">
    <property type="entry name" value="Phoshotransferase/anion transport protein"/>
    <property type="match status" value="1"/>
</dbReference>